<evidence type="ECO:0000313" key="3">
    <source>
        <dbReference type="EMBL" id="KGE69420.1"/>
    </source>
</evidence>
<sequence length="174" mass="19466">MKTQAMDKAKTAVNDCLYPFANLSLASGYPSSREFQVVNNREGESIGIKARVSFDSQTCIARLSGYALSELGQHAFQISSRIYLYDRWFMGLIRHSCAPNTCADTDYLELWTVAKVSAGSWITLDFTLTFDSLHRQFSCHCGAHHCRGWIKGGKQQINTEGLRFLEQKRSPGGA</sequence>
<dbReference type="PROSITE" id="PS50868">
    <property type="entry name" value="POST_SET"/>
    <property type="match status" value="1"/>
</dbReference>
<dbReference type="Proteomes" id="UP000030060">
    <property type="component" value="Unassembled WGS sequence"/>
</dbReference>
<proteinExistence type="predicted"/>
<feature type="domain" description="Post-SET" evidence="2">
    <location>
        <begin position="135"/>
        <end position="151"/>
    </location>
</feature>
<evidence type="ECO:0000313" key="4">
    <source>
        <dbReference type="Proteomes" id="UP000030060"/>
    </source>
</evidence>
<dbReference type="GO" id="GO:0016740">
    <property type="term" value="F:transferase activity"/>
    <property type="evidence" value="ECO:0007669"/>
    <property type="project" value="UniProtKB-KW"/>
</dbReference>
<organism evidence="3 4">
    <name type="scientific">Pseudomonas fluorescens LMG 5329</name>
    <dbReference type="NCBI Taxonomy" id="1324332"/>
    <lineage>
        <taxon>Bacteria</taxon>
        <taxon>Pseudomonadati</taxon>
        <taxon>Pseudomonadota</taxon>
        <taxon>Gammaproteobacteria</taxon>
        <taxon>Pseudomonadales</taxon>
        <taxon>Pseudomonadaceae</taxon>
        <taxon>Pseudomonas</taxon>
    </lineage>
</organism>
<keyword evidence="1" id="KW-0808">Transferase</keyword>
<evidence type="ECO:0000256" key="1">
    <source>
        <dbReference type="ARBA" id="ARBA00022679"/>
    </source>
</evidence>
<reference evidence="3 4" key="1">
    <citation type="journal article" date="2013" name="Genome Announc.">
        <title>Draft Genome Sequence of Pseudomonas fluorescens LMG 5329, a White Line-Inducing Principle-Producing Bioindicator for the Mushroom Pathogen Pseudomonas tolaasii.</title>
        <authorList>
            <person name="Ghequire M.G."/>
            <person name="Rokni-Zadeh H."/>
            <person name="Zarrineh P."/>
            <person name="De Mot R."/>
        </authorList>
    </citation>
    <scope>NUCLEOTIDE SEQUENCE [LARGE SCALE GENOMIC DNA]</scope>
    <source>
        <strain evidence="3 4">LMG 5329</strain>
    </source>
</reference>
<dbReference type="Gene3D" id="2.170.270.10">
    <property type="entry name" value="SET domain"/>
    <property type="match status" value="1"/>
</dbReference>
<accession>A0A0A1Z544</accession>
<gene>
    <name evidence="3" type="ORF">K814_0102705</name>
</gene>
<dbReference type="InterPro" id="IPR046341">
    <property type="entry name" value="SET_dom_sf"/>
</dbReference>
<name>A0A0A1Z544_PSEFL</name>
<dbReference type="RefSeq" id="WP_038842710.1">
    <property type="nucleotide sequence ID" value="NZ_ASGY01000023.1"/>
</dbReference>
<dbReference type="SUPFAM" id="SSF82199">
    <property type="entry name" value="SET domain"/>
    <property type="match status" value="1"/>
</dbReference>
<protein>
    <recommendedName>
        <fullName evidence="2">Post-SET domain-containing protein</fullName>
    </recommendedName>
</protein>
<comment type="caution">
    <text evidence="3">The sequence shown here is derived from an EMBL/GenBank/DDBJ whole genome shotgun (WGS) entry which is preliminary data.</text>
</comment>
<dbReference type="AlphaFoldDB" id="A0A0A1Z544"/>
<dbReference type="EMBL" id="ASGY01000023">
    <property type="protein sequence ID" value="KGE69420.1"/>
    <property type="molecule type" value="Genomic_DNA"/>
</dbReference>
<evidence type="ECO:0000259" key="2">
    <source>
        <dbReference type="PROSITE" id="PS50868"/>
    </source>
</evidence>
<dbReference type="OrthoDB" id="9790349at2"/>
<dbReference type="InterPro" id="IPR003616">
    <property type="entry name" value="Post-SET_dom"/>
</dbReference>